<feature type="non-terminal residue" evidence="1">
    <location>
        <position position="1"/>
    </location>
</feature>
<name>A0A0G1UYK7_9BACT</name>
<reference evidence="1 2" key="1">
    <citation type="journal article" date="2015" name="Nature">
        <title>rRNA introns, odd ribosomes, and small enigmatic genomes across a large radiation of phyla.</title>
        <authorList>
            <person name="Brown C.T."/>
            <person name="Hug L.A."/>
            <person name="Thomas B.C."/>
            <person name="Sharon I."/>
            <person name="Castelle C.J."/>
            <person name="Singh A."/>
            <person name="Wilkins M.J."/>
            <person name="Williams K.H."/>
            <person name="Banfield J.F."/>
        </authorList>
    </citation>
    <scope>NUCLEOTIDE SEQUENCE [LARGE SCALE GENOMIC DNA]</scope>
</reference>
<gene>
    <name evidence="1" type="ORF">UY33_C0036G0001</name>
</gene>
<proteinExistence type="predicted"/>
<evidence type="ECO:0000313" key="1">
    <source>
        <dbReference type="EMBL" id="KKU99141.1"/>
    </source>
</evidence>
<dbReference type="Proteomes" id="UP000034637">
    <property type="component" value="Unassembled WGS sequence"/>
</dbReference>
<dbReference type="EMBL" id="LCPP01000036">
    <property type="protein sequence ID" value="KKU99141.1"/>
    <property type="molecule type" value="Genomic_DNA"/>
</dbReference>
<protein>
    <submittedName>
        <fullName evidence="1">Uncharacterized protein</fullName>
    </submittedName>
</protein>
<comment type="caution">
    <text evidence="1">The sequence shown here is derived from an EMBL/GenBank/DDBJ whole genome shotgun (WGS) entry which is preliminary data.</text>
</comment>
<organism evidence="1 2">
    <name type="scientific">Candidatus Amesbacteria bacterium GW2011_GWA1_48_9</name>
    <dbReference type="NCBI Taxonomy" id="1618355"/>
    <lineage>
        <taxon>Bacteria</taxon>
        <taxon>Candidatus Amesiibacteriota</taxon>
    </lineage>
</organism>
<accession>A0A0G1UYK7</accession>
<dbReference type="AlphaFoldDB" id="A0A0G1UYK7"/>
<sequence length="123" mass="13447">TIENASLRLYQKQVIGNPYGIGGTLLVDHMDYGSTLENSDYNLAAYDSNSSSFGASNPALEWKDANVTAALKADLTSGHSRSQYRLRFTTETQGGDVTGDFAYFYSSNSGSNTYPPQLVIKYH</sequence>
<evidence type="ECO:0000313" key="2">
    <source>
        <dbReference type="Proteomes" id="UP000034637"/>
    </source>
</evidence>